<feature type="domain" description="Chromo" evidence="14">
    <location>
        <begin position="44"/>
        <end position="102"/>
    </location>
</feature>
<comment type="caution">
    <text evidence="16">The sequence shown here is derived from an EMBL/GenBank/DDBJ whole genome shotgun (WGS) entry which is preliminary data.</text>
</comment>
<dbReference type="GO" id="GO:0006886">
    <property type="term" value="P:intracellular protein transport"/>
    <property type="evidence" value="ECO:0007669"/>
    <property type="project" value="InterPro"/>
</dbReference>
<dbReference type="InterPro" id="IPR016197">
    <property type="entry name" value="Chromo-like_dom_sf"/>
</dbReference>
<evidence type="ECO:0000256" key="6">
    <source>
        <dbReference type="ARBA" id="ARBA00022490"/>
    </source>
</evidence>
<evidence type="ECO:0000256" key="11">
    <source>
        <dbReference type="ARBA" id="ARBA00023242"/>
    </source>
</evidence>
<dbReference type="Gene3D" id="3.30.1520.10">
    <property type="entry name" value="Phox-like domain"/>
    <property type="match status" value="1"/>
</dbReference>
<dbReference type="PROSITE" id="PS00598">
    <property type="entry name" value="CHROMO_1"/>
    <property type="match status" value="1"/>
</dbReference>
<evidence type="ECO:0000256" key="10">
    <source>
        <dbReference type="ARBA" id="ARBA00023136"/>
    </source>
</evidence>
<accession>A0AAD8ZBK9</accession>
<protein>
    <recommendedName>
        <fullName evidence="18">Chromo domain-containing protein</fullName>
    </recommendedName>
</protein>
<dbReference type="PROSITE" id="PS50195">
    <property type="entry name" value="PX"/>
    <property type="match status" value="1"/>
</dbReference>
<keyword evidence="9" id="KW-0446">Lipid-binding</keyword>
<evidence type="ECO:0000256" key="7">
    <source>
        <dbReference type="ARBA" id="ARBA00022753"/>
    </source>
</evidence>
<feature type="region of interest" description="Disordered" evidence="13">
    <location>
        <begin position="132"/>
        <end position="156"/>
    </location>
</feature>
<dbReference type="Proteomes" id="UP001239994">
    <property type="component" value="Unassembled WGS sequence"/>
</dbReference>
<dbReference type="Gene3D" id="2.40.50.40">
    <property type="match status" value="2"/>
</dbReference>
<reference evidence="16" key="1">
    <citation type="submission" date="2023-03" db="EMBL/GenBank/DDBJ databases">
        <title>Electrophorus voltai genome.</title>
        <authorList>
            <person name="Bian C."/>
        </authorList>
    </citation>
    <scope>NUCLEOTIDE SEQUENCE</scope>
    <source>
        <strain evidence="16">CB-2022</strain>
        <tissue evidence="16">Muscle</tissue>
    </source>
</reference>
<dbReference type="EMBL" id="JAROKS010000016">
    <property type="protein sequence ID" value="KAK1795249.1"/>
    <property type="molecule type" value="Genomic_DNA"/>
</dbReference>
<dbReference type="InterPro" id="IPR000953">
    <property type="entry name" value="Chromo/chromo_shadow_dom"/>
</dbReference>
<dbReference type="GO" id="GO:0060271">
    <property type="term" value="P:cilium assembly"/>
    <property type="evidence" value="ECO:0007669"/>
    <property type="project" value="TreeGrafter"/>
</dbReference>
<dbReference type="InterPro" id="IPR001683">
    <property type="entry name" value="PX_dom"/>
</dbReference>
<evidence type="ECO:0000256" key="1">
    <source>
        <dbReference type="ARBA" id="ARBA00004123"/>
    </source>
</evidence>
<evidence type="ECO:0000259" key="14">
    <source>
        <dbReference type="PROSITE" id="PS50013"/>
    </source>
</evidence>
<dbReference type="GO" id="GO:0005634">
    <property type="term" value="C:nucleus"/>
    <property type="evidence" value="ECO:0007669"/>
    <property type="project" value="UniProtKB-SubCell"/>
</dbReference>
<evidence type="ECO:0000313" key="17">
    <source>
        <dbReference type="Proteomes" id="UP001239994"/>
    </source>
</evidence>
<dbReference type="PROSITE" id="PS50013">
    <property type="entry name" value="CHROMO_2"/>
    <property type="match status" value="1"/>
</dbReference>
<dbReference type="GO" id="GO:0016050">
    <property type="term" value="P:vesicle organization"/>
    <property type="evidence" value="ECO:0007669"/>
    <property type="project" value="TreeGrafter"/>
</dbReference>
<dbReference type="PANTHER" id="PTHR46209:SF4">
    <property type="entry name" value="SORTING NEXIN-10B"/>
    <property type="match status" value="1"/>
</dbReference>
<dbReference type="InterPro" id="IPR043544">
    <property type="entry name" value="SNX10/11"/>
</dbReference>
<comment type="subcellular location">
    <subcellularLocation>
        <location evidence="3">Cytoplasm</location>
    </subcellularLocation>
    <subcellularLocation>
        <location evidence="12">Endomembrane system</location>
        <topology evidence="12">Peripheral membrane protein</topology>
        <orientation evidence="12">Cytoplasmic side</orientation>
    </subcellularLocation>
    <subcellularLocation>
        <location evidence="2">Endosome</location>
    </subcellularLocation>
    <subcellularLocation>
        <location evidence="1">Nucleus</location>
    </subcellularLocation>
</comment>
<dbReference type="Pfam" id="PF00787">
    <property type="entry name" value="PX"/>
    <property type="match status" value="1"/>
</dbReference>
<evidence type="ECO:0000256" key="5">
    <source>
        <dbReference type="ARBA" id="ARBA00022448"/>
    </source>
</evidence>
<evidence type="ECO:0000313" key="16">
    <source>
        <dbReference type="EMBL" id="KAK1795249.1"/>
    </source>
</evidence>
<dbReference type="GO" id="GO:0005768">
    <property type="term" value="C:endosome"/>
    <property type="evidence" value="ECO:0007669"/>
    <property type="project" value="UniProtKB-SubCell"/>
</dbReference>
<dbReference type="SUPFAM" id="SSF54160">
    <property type="entry name" value="Chromo domain-like"/>
    <property type="match status" value="2"/>
</dbReference>
<evidence type="ECO:0000256" key="2">
    <source>
        <dbReference type="ARBA" id="ARBA00004177"/>
    </source>
</evidence>
<keyword evidence="6" id="KW-0963">Cytoplasm</keyword>
<dbReference type="GO" id="GO:1901981">
    <property type="term" value="F:phosphatidylinositol phosphate binding"/>
    <property type="evidence" value="ECO:0007669"/>
    <property type="project" value="TreeGrafter"/>
</dbReference>
<evidence type="ECO:0000256" key="13">
    <source>
        <dbReference type="SAM" id="MobiDB-lite"/>
    </source>
</evidence>
<evidence type="ECO:0000256" key="3">
    <source>
        <dbReference type="ARBA" id="ARBA00004496"/>
    </source>
</evidence>
<evidence type="ECO:0000256" key="8">
    <source>
        <dbReference type="ARBA" id="ARBA00022927"/>
    </source>
</evidence>
<dbReference type="PANTHER" id="PTHR46209">
    <property type="entry name" value="PX DOMAIN-CONTAINING PROTEIN"/>
    <property type="match status" value="1"/>
</dbReference>
<keyword evidence="7" id="KW-0967">Endosome</keyword>
<dbReference type="SMART" id="SM00298">
    <property type="entry name" value="CHROMO"/>
    <property type="match status" value="1"/>
</dbReference>
<organism evidence="16 17">
    <name type="scientific">Electrophorus voltai</name>
    <dbReference type="NCBI Taxonomy" id="2609070"/>
    <lineage>
        <taxon>Eukaryota</taxon>
        <taxon>Metazoa</taxon>
        <taxon>Chordata</taxon>
        <taxon>Craniata</taxon>
        <taxon>Vertebrata</taxon>
        <taxon>Euteleostomi</taxon>
        <taxon>Actinopterygii</taxon>
        <taxon>Neopterygii</taxon>
        <taxon>Teleostei</taxon>
        <taxon>Ostariophysi</taxon>
        <taxon>Gymnotiformes</taxon>
        <taxon>Gymnotoidei</taxon>
        <taxon>Gymnotidae</taxon>
        <taxon>Electrophorus</taxon>
    </lineage>
</organism>
<proteinExistence type="inferred from homology"/>
<sequence>MPLFFPLAVPEWLTAPNKTRPQNMRKKQNVKNRKAEETTVVQEFAVEKIIRRRVNDGKVEYYLKWKGFTDAENTWEPEDNLDCPELIEEFLRNLAVSGETGRGDSPAPEPVIQPKEELTEFDADQQSELIEREASDPGDCDPKAVAEQPPTPEPECIIGSTARHGELMFLVKWHGSSALCFLFLATNSLAFNKKSSCVRRRYSEFVWLRQKLQKNALLLYVNHAAVLMGWLDCGVTFRVHLPELPPKNPFFSLNNARMIAARMDGLRRFLEEIVCSPMLLSDSCLHLFLQSQLSVRKMEACSQGRSAYTVAQAIESYCAQGQRFGLDPNLHVTEEIDSE</sequence>
<dbReference type="PRINTS" id="PR00504">
    <property type="entry name" value="CHROMODOMAIN"/>
</dbReference>
<dbReference type="InterPro" id="IPR023779">
    <property type="entry name" value="Chromodomain_CS"/>
</dbReference>
<feature type="domain" description="PX" evidence="15">
    <location>
        <begin position="147"/>
        <end position="295"/>
    </location>
</feature>
<keyword evidence="10" id="KW-0472">Membrane</keyword>
<keyword evidence="5" id="KW-0813">Transport</keyword>
<dbReference type="SUPFAM" id="SSF64268">
    <property type="entry name" value="PX domain"/>
    <property type="match status" value="1"/>
</dbReference>
<evidence type="ECO:0000256" key="12">
    <source>
        <dbReference type="ARBA" id="ARBA00029433"/>
    </source>
</evidence>
<dbReference type="InterPro" id="IPR017984">
    <property type="entry name" value="Chromo_dom_subgr"/>
</dbReference>
<gene>
    <name evidence="16" type="ORF">P4O66_010432</name>
</gene>
<name>A0AAD8ZBK9_9TELE</name>
<feature type="compositionally biased region" description="Basic and acidic residues" evidence="13">
    <location>
        <begin position="132"/>
        <end position="144"/>
    </location>
</feature>
<dbReference type="FunFam" id="2.40.50.40:FF:000007">
    <property type="entry name" value="Chromobox protein homolog 1"/>
    <property type="match status" value="1"/>
</dbReference>
<evidence type="ECO:0000259" key="15">
    <source>
        <dbReference type="PROSITE" id="PS50195"/>
    </source>
</evidence>
<keyword evidence="8" id="KW-0653">Protein transport</keyword>
<dbReference type="Pfam" id="PF00385">
    <property type="entry name" value="Chromo"/>
    <property type="match status" value="1"/>
</dbReference>
<evidence type="ECO:0000256" key="4">
    <source>
        <dbReference type="ARBA" id="ARBA00010883"/>
    </source>
</evidence>
<dbReference type="CDD" id="cd00034">
    <property type="entry name" value="CSD"/>
    <property type="match status" value="1"/>
</dbReference>
<keyword evidence="11" id="KW-0539">Nucleus</keyword>
<keyword evidence="17" id="KW-1185">Reference proteome</keyword>
<dbReference type="AlphaFoldDB" id="A0AAD8ZBK9"/>
<evidence type="ECO:0000256" key="9">
    <source>
        <dbReference type="ARBA" id="ARBA00023121"/>
    </source>
</evidence>
<dbReference type="InterPro" id="IPR036871">
    <property type="entry name" value="PX_dom_sf"/>
</dbReference>
<dbReference type="CDD" id="cd18631">
    <property type="entry name" value="CD_HP1_like"/>
    <property type="match status" value="1"/>
</dbReference>
<evidence type="ECO:0008006" key="18">
    <source>
        <dbReference type="Google" id="ProtNLM"/>
    </source>
</evidence>
<dbReference type="InterPro" id="IPR023780">
    <property type="entry name" value="Chromo_domain"/>
</dbReference>
<comment type="similarity">
    <text evidence="4">Belongs to the sorting nexin family.</text>
</comment>
<dbReference type="SMART" id="SM00312">
    <property type="entry name" value="PX"/>
    <property type="match status" value="1"/>
</dbReference>